<dbReference type="GO" id="GO:0032991">
    <property type="term" value="C:protein-containing complex"/>
    <property type="evidence" value="ECO:0007669"/>
    <property type="project" value="UniProtKB-ARBA"/>
</dbReference>
<dbReference type="Gene3D" id="1.10.150.20">
    <property type="entry name" value="5' to 3' exonuclease, C-terminal subdomain"/>
    <property type="match status" value="1"/>
</dbReference>
<dbReference type="InterPro" id="IPR004179">
    <property type="entry name" value="Sec63-dom"/>
</dbReference>
<dbReference type="Proteomes" id="UP001151582">
    <property type="component" value="Unassembled WGS sequence"/>
</dbReference>
<dbReference type="InterPro" id="IPR036390">
    <property type="entry name" value="WH_DNA-bd_sf"/>
</dbReference>
<dbReference type="SUPFAM" id="SSF52540">
    <property type="entry name" value="P-loop containing nucleoside triphosphate hydrolases"/>
    <property type="match status" value="4"/>
</dbReference>
<dbReference type="SMART" id="SM00973">
    <property type="entry name" value="Sec63"/>
    <property type="match status" value="2"/>
</dbReference>
<dbReference type="Pfam" id="PF23445">
    <property type="entry name" value="WHD_SNRNP200"/>
    <property type="match status" value="2"/>
</dbReference>
<protein>
    <submittedName>
        <fullName evidence="7">Activating signal cointegrator 1 complex subunit 3</fullName>
        <ecNumber evidence="7">3.6.4.13</ecNumber>
    </submittedName>
</protein>
<organism evidence="7 8">
    <name type="scientific">Dimargaris verticillata</name>
    <dbReference type="NCBI Taxonomy" id="2761393"/>
    <lineage>
        <taxon>Eukaryota</taxon>
        <taxon>Fungi</taxon>
        <taxon>Fungi incertae sedis</taxon>
        <taxon>Zoopagomycota</taxon>
        <taxon>Kickxellomycotina</taxon>
        <taxon>Dimargaritomycetes</taxon>
        <taxon>Dimargaritales</taxon>
        <taxon>Dimargaritaceae</taxon>
        <taxon>Dimargaris</taxon>
    </lineage>
</organism>
<keyword evidence="4" id="KW-0067">ATP-binding</keyword>
<dbReference type="Gene3D" id="2.60.40.150">
    <property type="entry name" value="C2 domain"/>
    <property type="match status" value="2"/>
</dbReference>
<evidence type="ECO:0000256" key="2">
    <source>
        <dbReference type="ARBA" id="ARBA00022801"/>
    </source>
</evidence>
<dbReference type="InterPro" id="IPR014756">
    <property type="entry name" value="Ig_E-set"/>
</dbReference>
<dbReference type="InterPro" id="IPR057842">
    <property type="entry name" value="WH_MER3"/>
</dbReference>
<dbReference type="CDD" id="cd18020">
    <property type="entry name" value="DEXHc_ASCC3_1"/>
    <property type="match status" value="1"/>
</dbReference>
<dbReference type="FunFam" id="3.40.50.300:FF:000231">
    <property type="entry name" value="Activating signal cointegrator 1 complex subunit 3"/>
    <property type="match status" value="1"/>
</dbReference>
<dbReference type="GO" id="GO:0005524">
    <property type="term" value="F:ATP binding"/>
    <property type="evidence" value="ECO:0007669"/>
    <property type="project" value="UniProtKB-KW"/>
</dbReference>
<evidence type="ECO:0000256" key="3">
    <source>
        <dbReference type="ARBA" id="ARBA00022806"/>
    </source>
</evidence>
<dbReference type="SMART" id="SM00490">
    <property type="entry name" value="HELICc"/>
    <property type="match status" value="2"/>
</dbReference>
<dbReference type="FunFam" id="3.40.50.300:FF:000198">
    <property type="entry name" value="Activating signal cointegrator 1 complex subunit"/>
    <property type="match status" value="1"/>
</dbReference>
<dbReference type="InterPro" id="IPR050474">
    <property type="entry name" value="Hel308_SKI2-like"/>
</dbReference>
<feature type="domain" description="Helicase ATP-binding" evidence="5">
    <location>
        <begin position="1032"/>
        <end position="1207"/>
    </location>
</feature>
<dbReference type="CDD" id="cd18795">
    <property type="entry name" value="SF2_C_Ski2"/>
    <property type="match status" value="2"/>
</dbReference>
<dbReference type="GO" id="GO:0003724">
    <property type="term" value="F:RNA helicase activity"/>
    <property type="evidence" value="ECO:0007669"/>
    <property type="project" value="UniProtKB-EC"/>
</dbReference>
<dbReference type="GO" id="GO:0003676">
    <property type="term" value="F:nucleic acid binding"/>
    <property type="evidence" value="ECO:0007669"/>
    <property type="project" value="InterPro"/>
</dbReference>
<dbReference type="EC" id="3.6.4.13" evidence="7"/>
<dbReference type="FunFam" id="2.60.40.150:FF:000004">
    <property type="entry name" value="RNA helicase, activating signal cointegrator 1"/>
    <property type="match status" value="1"/>
</dbReference>
<evidence type="ECO:0000259" key="6">
    <source>
        <dbReference type="PROSITE" id="PS51194"/>
    </source>
</evidence>
<dbReference type="FunFam" id="3.40.50.300:FF:000062">
    <property type="entry name" value="U5 small nuclear ribonucleoprotein helicase"/>
    <property type="match status" value="1"/>
</dbReference>
<dbReference type="InterPro" id="IPR014001">
    <property type="entry name" value="Helicase_ATP-bd"/>
</dbReference>
<dbReference type="SMART" id="SM00487">
    <property type="entry name" value="DEXDc"/>
    <property type="match status" value="2"/>
</dbReference>
<evidence type="ECO:0000256" key="1">
    <source>
        <dbReference type="ARBA" id="ARBA00022741"/>
    </source>
</evidence>
<feature type="domain" description="Helicase ATP-binding" evidence="5">
    <location>
        <begin position="160"/>
        <end position="362"/>
    </location>
</feature>
<feature type="domain" description="Helicase C-terminal" evidence="6">
    <location>
        <begin position="1253"/>
        <end position="1465"/>
    </location>
</feature>
<dbReference type="FunFam" id="3.40.50.300:FF:000102">
    <property type="entry name" value="RNA helicase, activating signal cointegrator 1"/>
    <property type="match status" value="1"/>
</dbReference>
<keyword evidence="1" id="KW-0547">Nucleotide-binding</keyword>
<dbReference type="Pfam" id="PF00271">
    <property type="entry name" value="Helicase_C"/>
    <property type="match status" value="2"/>
</dbReference>
<dbReference type="InterPro" id="IPR011545">
    <property type="entry name" value="DEAD/DEAH_box_helicase_dom"/>
</dbReference>
<dbReference type="PIRSF" id="PIRSF039073">
    <property type="entry name" value="BRR2"/>
    <property type="match status" value="1"/>
</dbReference>
<dbReference type="InterPro" id="IPR036388">
    <property type="entry name" value="WH-like_DNA-bd_sf"/>
</dbReference>
<dbReference type="SUPFAM" id="SSF158702">
    <property type="entry name" value="Sec63 N-terminal domain-like"/>
    <property type="match status" value="2"/>
</dbReference>
<dbReference type="PANTHER" id="PTHR47961:SF13">
    <property type="entry name" value="ACTIVATING SIGNAL COINTEGRATOR 1 COMPLEX SUBUNIT 3"/>
    <property type="match status" value="1"/>
</dbReference>
<dbReference type="SUPFAM" id="SSF81296">
    <property type="entry name" value="E set domains"/>
    <property type="match status" value="1"/>
</dbReference>
<dbReference type="PROSITE" id="PS51194">
    <property type="entry name" value="HELICASE_CTER"/>
    <property type="match status" value="2"/>
</dbReference>
<keyword evidence="3" id="KW-0347">Helicase</keyword>
<dbReference type="InterPro" id="IPR003593">
    <property type="entry name" value="AAA+_ATPase"/>
</dbReference>
<dbReference type="InterPro" id="IPR001650">
    <property type="entry name" value="Helicase_C-like"/>
</dbReference>
<dbReference type="Gene3D" id="1.10.3380.10">
    <property type="entry name" value="Sec63 N-terminal domain-like domain"/>
    <property type="match status" value="2"/>
</dbReference>
<dbReference type="Pfam" id="PF00270">
    <property type="entry name" value="DEAD"/>
    <property type="match status" value="2"/>
</dbReference>
<dbReference type="EMBL" id="JANBQB010000004">
    <property type="protein sequence ID" value="KAJ1985153.1"/>
    <property type="molecule type" value="Genomic_DNA"/>
</dbReference>
<dbReference type="FunFam" id="1.10.3380.10:FF:000001">
    <property type="entry name" value="U5 small nuclear ribonucleoprotein helicase"/>
    <property type="match status" value="1"/>
</dbReference>
<reference evidence="7" key="1">
    <citation type="submission" date="2022-07" db="EMBL/GenBank/DDBJ databases">
        <title>Phylogenomic reconstructions and comparative analyses of Kickxellomycotina fungi.</title>
        <authorList>
            <person name="Reynolds N.K."/>
            <person name="Stajich J.E."/>
            <person name="Barry K."/>
            <person name="Grigoriev I.V."/>
            <person name="Crous P."/>
            <person name="Smith M.E."/>
        </authorList>
    </citation>
    <scope>NUCLEOTIDE SEQUENCE</scope>
    <source>
        <strain evidence="7">RSA 567</strain>
    </source>
</reference>
<dbReference type="Pfam" id="PF02889">
    <property type="entry name" value="Sec63"/>
    <property type="match status" value="2"/>
</dbReference>
<dbReference type="FunFam" id="1.10.3380.10:FF:000002">
    <property type="entry name" value="Activating signal cointegrator 1 complex subunit 3"/>
    <property type="match status" value="1"/>
</dbReference>
<dbReference type="FunFam" id="1.10.10.10:FF:000012">
    <property type="entry name" value="U5 small nuclear ribonucleoprotein helicase"/>
    <property type="match status" value="1"/>
</dbReference>
<dbReference type="OrthoDB" id="5575at2759"/>
<dbReference type="PANTHER" id="PTHR47961">
    <property type="entry name" value="DNA POLYMERASE THETA, PUTATIVE (AFU_ORTHOLOGUE AFUA_1G05260)-RELATED"/>
    <property type="match status" value="1"/>
</dbReference>
<dbReference type="InterPro" id="IPR027417">
    <property type="entry name" value="P-loop_NTPase"/>
</dbReference>
<dbReference type="FunFam" id="1.10.10.10:FF:000024">
    <property type="entry name" value="U5 small nuclear ribonucleoprotein helicase"/>
    <property type="match status" value="1"/>
</dbReference>
<comment type="caution">
    <text evidence="7">The sequence shown here is derived from an EMBL/GenBank/DDBJ whole genome shotgun (WGS) entry which is preliminary data.</text>
</comment>
<name>A0A9W8BD40_9FUNG</name>
<evidence type="ECO:0000259" key="5">
    <source>
        <dbReference type="PROSITE" id="PS51192"/>
    </source>
</evidence>
<dbReference type="PROSITE" id="PS51192">
    <property type="entry name" value="HELICASE_ATP_BIND_1"/>
    <property type="match status" value="2"/>
</dbReference>
<sequence length="1914" mass="214927">MASIDHWTRSTDTADNTLALLQPPWATLSGKQWSQFSTIDTTAAKRPSSRKQEILPEGYALRNSRVKALQRPHNKKVLKPQVGVKAQGNRTKRQQIQRQPQIGTEREDFVDHEEMTIPASQPIPPRATERPILLTSMDPLCQTTFKGYTSLNRVQSIVYPVAYQSNENMLVCAPTGAGKTDVALLTMLRVIGLHCSPRPWELPPELPSEAKGPTPKLAVAKDAFKIIYVAPMKALAAEVVQKMGRRLRWLGISVRELTGDMQLTKAEIQRTQIIVTTPEKWDVVTRKSAGDTDLVKLVQLIIVDEVHLLHEERGAVIESIIARTLRQVESSQSMIRIVGLSATLPNYVDVAQFLRVNPYEGMFFFDAGFRPVPLEQHFIGVKGKPGSRTSTQGLNRICYEKCAELVRAGHQVMVFVHSRNDTVKTAQFISAEATNDGILDQFSPEQHPRYHLFRKELERSRNRELVDLFGVGMAMHHAGMLRSDRTLVERLFAQGIIKVLCCTSTLAWGVNLPAYAVVIKGTQVYDTQKGSFVDLSILDVLQIFGRAGRPQYEDQGVGYILTTHDRLNHYVSAITQQRPIESCFAQRLENNLNAEVALGTVTNVDEAVVWLSYTFLYVRMRQNPLVYGLTHKDVLEDPLLGRRRNELIIRAAHKLAKLQMILFNPETRYLDPKDLGRIASAYYIDHQTMATINQFLRPHMTEADALALLSLSSEFDQIKLRAAEAPELTAILNHDCCCAVKGGAETSYGKVNILLQAAISNTRIEDFALVSDMRYVLQNAGRLIRALFEIALNRNWGPTAAVLLSLNKCIEHRMWPFQHPLQQWADRLPYEILKKLEKKPQIRSLDTLRGLSAGELGQLVHHPRMGDKLYQCVVEFPHLELSATIAPITRTVLRVHVDVTAGFVWNAKKHGAVEPWWIWVEDADHTEIYHVEQLLLHRQQYLSGQTLDFTIPVHEPLPTQIYIRALSDRWIGAETVVPVSFQHLILPHHEPRYTDLLDLAPLPVSALNDPVLEAICTPRFTFFNPIQTQVFHTLYQTDSNALIGAPTGSGKTVAAELAMWWAFRKHPGSKVVYIAPLKALVRERVTDWRARLVTAMGKSLVELTGDVTPDLDAVRRADIIITTPEKWDGVSRGWRHRPYVQAVSLVIIDEIHLLGSERGPTLEVIVSRTNYISARTARKIRVVGLSTALANAQDLGEWLGIPLPPVDLPTNRKALVTRSPGLYNFRHSVRPVPLEIYIDGFPGKHYCPRMATMNKPAYRAIKTHSPTQPVIIFVSSRRQTRLTAQDLIALCGMERCPRQFLHMDEVTELEPLLARVSDPHLRLTLGFGIGLHHAGLPDSDRRLTEELFLHCKIQILVATSTLAWGVNLPAHLVIVKGTEFFDAKTKGYVDYPITDILQMMGRAGRPQFDNSGIARIFVQDTKKSFYKRFLHQPFPVESSLHKCLADHLNAEITAGTVRTRQDAMEFLGWTYLFRRLRMNPTYYGMEDATDVSFNRYLSGLVDASFRALARSGCIEEAPESEQAVMLGASLAAVPMVPTILGKLASHYYLHHTTMKQFGDHLTRKLPLPSQPHPSQFVQPILGLLSSVVEYGEHPVRHNEDLLNRELERQLPFAIPAPWTPDSPHAKVFLLLQAYFSRTALPVADYATDTQSVLDQAVRILQAMIDTTGYRGYLTTTLQIMMVVQCVKQALWPHDPSLLMLPPVTSAAITKPCLVPELIILDDRSLLATLSSALMLDSAQQQDAARVIRTYPIVDIVPHVELHPSQTDQALQIVTLRLTCTAYKFWYQSPKGANTGSCHTPARANQVPPVTHIKPWVLPPGQAFSERFRKQANEGWWLVLGDASSDELFAIQRLSFPGLAKGQAQKPATAKIQMAVTAPALPGSYHWTLYLMSEVYSGLDQEIAIDFVISGDGTI</sequence>
<gene>
    <name evidence="7" type="primary">mug81</name>
    <name evidence="7" type="ORF">H4R34_000230</name>
</gene>
<accession>A0A9W8BD40</accession>
<evidence type="ECO:0000256" key="4">
    <source>
        <dbReference type="ARBA" id="ARBA00022840"/>
    </source>
</evidence>
<evidence type="ECO:0000313" key="8">
    <source>
        <dbReference type="Proteomes" id="UP001151582"/>
    </source>
</evidence>
<keyword evidence="8" id="KW-1185">Reference proteome</keyword>
<dbReference type="SUPFAM" id="SSF46785">
    <property type="entry name" value="Winged helix' DNA-binding domain"/>
    <property type="match status" value="2"/>
</dbReference>
<dbReference type="SMART" id="SM00382">
    <property type="entry name" value="AAA"/>
    <property type="match status" value="2"/>
</dbReference>
<dbReference type="GO" id="GO:0016787">
    <property type="term" value="F:hydrolase activity"/>
    <property type="evidence" value="ECO:0007669"/>
    <property type="project" value="UniProtKB-KW"/>
</dbReference>
<dbReference type="InterPro" id="IPR035892">
    <property type="entry name" value="C2_domain_sf"/>
</dbReference>
<dbReference type="Gene3D" id="3.40.50.300">
    <property type="entry name" value="P-loop containing nucleotide triphosphate hydrolases"/>
    <property type="match status" value="4"/>
</dbReference>
<feature type="domain" description="Helicase C-terminal" evidence="6">
    <location>
        <begin position="393"/>
        <end position="596"/>
    </location>
</feature>
<dbReference type="Gene3D" id="1.10.10.10">
    <property type="entry name" value="Winged helix-like DNA-binding domain superfamily/Winged helix DNA-binding domain"/>
    <property type="match status" value="2"/>
</dbReference>
<proteinExistence type="predicted"/>
<keyword evidence="2 7" id="KW-0378">Hydrolase</keyword>
<evidence type="ECO:0000313" key="7">
    <source>
        <dbReference type="EMBL" id="KAJ1985153.1"/>
    </source>
</evidence>